<proteinExistence type="predicted"/>
<keyword evidence="1" id="KW-0805">Transcription regulation</keyword>
<dbReference type="InterPro" id="IPR046335">
    <property type="entry name" value="LacI/GalR-like_sensor"/>
</dbReference>
<keyword evidence="2" id="KW-0238">DNA-binding</keyword>
<dbReference type="OrthoDB" id="7939625at2"/>
<keyword evidence="7" id="KW-1185">Reference proteome</keyword>
<comment type="caution">
    <text evidence="6">The sequence shown here is derived from an EMBL/GenBank/DDBJ whole genome shotgun (WGS) entry which is preliminary data.</text>
</comment>
<dbReference type="Pfam" id="PF13377">
    <property type="entry name" value="Peripla_BP_3"/>
    <property type="match status" value="1"/>
</dbReference>
<accession>A0A2K2G6D3</accession>
<dbReference type="InterPro" id="IPR028082">
    <property type="entry name" value="Peripla_BP_I"/>
</dbReference>
<dbReference type="RefSeq" id="WP_103094484.1">
    <property type="nucleotide sequence ID" value="NZ_LYMM01000002.1"/>
</dbReference>
<dbReference type="Gene3D" id="3.40.50.2300">
    <property type="match status" value="2"/>
</dbReference>
<evidence type="ECO:0000256" key="3">
    <source>
        <dbReference type="ARBA" id="ARBA00023163"/>
    </source>
</evidence>
<evidence type="ECO:0000256" key="1">
    <source>
        <dbReference type="ARBA" id="ARBA00023015"/>
    </source>
</evidence>
<sequence length="312" mass="32242">MTSPEAPVSTRGPRAHKATAIERAGYLPERRARPRPAETAPGATPAAASAVILLVHDGHEQGLRETVERGIAAALADGTHLPAALFLPPDDAVATLAGVIERHRPSGIVLMPPLSARQDLADLCLRMRTRCIRLGTEPALSCDERGAAALAVGRLVALGHARIGLVAGPETSVNARQRELGYLDAMAEHGLDRGPALIVPGDDSFDSGIAAGRLLLEISPRPTAILAANDAMAAGVLQAAAQAGVPVPAALSVLGFDDTPLARCLLPPLASVRLPWDRMAFEGARRLLGATGPSLGPFEVEVVERGSLGPAA</sequence>
<organism evidence="6 7">
    <name type="scientific">Novosphingobium guangzhouense</name>
    <dbReference type="NCBI Taxonomy" id="1850347"/>
    <lineage>
        <taxon>Bacteria</taxon>
        <taxon>Pseudomonadati</taxon>
        <taxon>Pseudomonadota</taxon>
        <taxon>Alphaproteobacteria</taxon>
        <taxon>Sphingomonadales</taxon>
        <taxon>Sphingomonadaceae</taxon>
        <taxon>Novosphingobium</taxon>
    </lineage>
</organism>
<protein>
    <recommendedName>
        <fullName evidence="5">Transcriptional regulator LacI/GalR-like sensor domain-containing protein</fullName>
    </recommendedName>
</protein>
<name>A0A2K2G6D3_9SPHN</name>
<feature type="region of interest" description="Disordered" evidence="4">
    <location>
        <begin position="1"/>
        <end position="43"/>
    </location>
</feature>
<evidence type="ECO:0000313" key="7">
    <source>
        <dbReference type="Proteomes" id="UP000236327"/>
    </source>
</evidence>
<dbReference type="PANTHER" id="PTHR30146:SF153">
    <property type="entry name" value="LACTOSE OPERON REPRESSOR"/>
    <property type="match status" value="1"/>
</dbReference>
<reference evidence="6 7" key="1">
    <citation type="submission" date="2016-05" db="EMBL/GenBank/DDBJ databases">
        <title>Complete genome sequence of Novosphingobium guangzhouense SA925(T).</title>
        <authorList>
            <person name="Sha S."/>
        </authorList>
    </citation>
    <scope>NUCLEOTIDE SEQUENCE [LARGE SCALE GENOMIC DNA]</scope>
    <source>
        <strain evidence="6 7">SA925</strain>
    </source>
</reference>
<evidence type="ECO:0000256" key="2">
    <source>
        <dbReference type="ARBA" id="ARBA00023125"/>
    </source>
</evidence>
<dbReference type="GO" id="GO:0000976">
    <property type="term" value="F:transcription cis-regulatory region binding"/>
    <property type="evidence" value="ECO:0007669"/>
    <property type="project" value="TreeGrafter"/>
</dbReference>
<gene>
    <name evidence="6" type="ORF">A8V01_03090</name>
</gene>
<evidence type="ECO:0000259" key="5">
    <source>
        <dbReference type="Pfam" id="PF13377"/>
    </source>
</evidence>
<dbReference type="SUPFAM" id="SSF53822">
    <property type="entry name" value="Periplasmic binding protein-like I"/>
    <property type="match status" value="1"/>
</dbReference>
<dbReference type="PANTHER" id="PTHR30146">
    <property type="entry name" value="LACI-RELATED TRANSCRIPTIONAL REPRESSOR"/>
    <property type="match status" value="1"/>
</dbReference>
<dbReference type="EMBL" id="LYMM01000002">
    <property type="protein sequence ID" value="PNU06538.1"/>
    <property type="molecule type" value="Genomic_DNA"/>
</dbReference>
<dbReference type="Proteomes" id="UP000236327">
    <property type="component" value="Unassembled WGS sequence"/>
</dbReference>
<evidence type="ECO:0000313" key="6">
    <source>
        <dbReference type="EMBL" id="PNU06538.1"/>
    </source>
</evidence>
<keyword evidence="3" id="KW-0804">Transcription</keyword>
<dbReference type="AlphaFoldDB" id="A0A2K2G6D3"/>
<evidence type="ECO:0000256" key="4">
    <source>
        <dbReference type="SAM" id="MobiDB-lite"/>
    </source>
</evidence>
<dbReference type="GO" id="GO:0003700">
    <property type="term" value="F:DNA-binding transcription factor activity"/>
    <property type="evidence" value="ECO:0007669"/>
    <property type="project" value="TreeGrafter"/>
</dbReference>
<feature type="domain" description="Transcriptional regulator LacI/GalR-like sensor" evidence="5">
    <location>
        <begin position="153"/>
        <end position="291"/>
    </location>
</feature>